<dbReference type="Proteomes" id="UP000292702">
    <property type="component" value="Unassembled WGS sequence"/>
</dbReference>
<evidence type="ECO:0000259" key="2">
    <source>
        <dbReference type="Pfam" id="PF20151"/>
    </source>
</evidence>
<feature type="domain" description="DUF6533" evidence="2">
    <location>
        <begin position="21"/>
        <end position="64"/>
    </location>
</feature>
<feature type="transmembrane region" description="Helical" evidence="1">
    <location>
        <begin position="97"/>
        <end position="118"/>
    </location>
</feature>
<feature type="transmembrane region" description="Helical" evidence="1">
    <location>
        <begin position="56"/>
        <end position="77"/>
    </location>
</feature>
<keyword evidence="1" id="KW-1133">Transmembrane helix</keyword>
<feature type="transmembrane region" description="Helical" evidence="1">
    <location>
        <begin position="213"/>
        <end position="237"/>
    </location>
</feature>
<dbReference type="AlphaFoldDB" id="A0A4V2MVG5"/>
<comment type="caution">
    <text evidence="3">The sequence shown here is derived from an EMBL/GenBank/DDBJ whole genome shotgun (WGS) entry which is preliminary data.</text>
</comment>
<evidence type="ECO:0000256" key="1">
    <source>
        <dbReference type="SAM" id="Phobius"/>
    </source>
</evidence>
<name>A0A4V2MVG5_9APHY</name>
<protein>
    <recommendedName>
        <fullName evidence="2">DUF6533 domain-containing protein</fullName>
    </recommendedName>
</protein>
<proteinExistence type="predicted"/>
<gene>
    <name evidence="3" type="ORF">EIP91_006986</name>
</gene>
<accession>A0A4V2MVG5</accession>
<dbReference type="OrthoDB" id="2739367at2759"/>
<feature type="transmembrane region" description="Helical" evidence="1">
    <location>
        <begin position="174"/>
        <end position="193"/>
    </location>
</feature>
<dbReference type="InterPro" id="IPR045340">
    <property type="entry name" value="DUF6533"/>
</dbReference>
<sequence length="358" mass="39636">MPSATTAAIAQLLKSDTIPLYGCLAAFTWVLHDYFVTLEDEIRYIWSPHWNLGKMLYFWIRLYTVAVTTFDVIQIHVFSKLMPSLGVCVAMDPLTRVLGALSLWSIEIVMQMRVFALYNRSKKVALFNGILFLCSVAAFLWLLVANAEKRSVSISGVKTLPIPGCPSIHTGIEYLQWIPATAFEGVLFLFALAKTCSTVSMRFTNPDAHRVSLYRLVVQDNVLIAVVLVFNNLMVVATTHITWFSYGPFHAAMGIMTIRLLLHLHKAVYGLSHMSIPGPTVYMANKLSPITFKVEHQAESDSGSVDMERQALNGRTSGSSGFAVEVTTSLRADSRISHGGLSPDVFAVADVNVVVRSR</sequence>
<organism evidence="3 4">
    <name type="scientific">Steccherinum ochraceum</name>
    <dbReference type="NCBI Taxonomy" id="92696"/>
    <lineage>
        <taxon>Eukaryota</taxon>
        <taxon>Fungi</taxon>
        <taxon>Dikarya</taxon>
        <taxon>Basidiomycota</taxon>
        <taxon>Agaricomycotina</taxon>
        <taxon>Agaricomycetes</taxon>
        <taxon>Polyporales</taxon>
        <taxon>Steccherinaceae</taxon>
        <taxon>Steccherinum</taxon>
    </lineage>
</organism>
<keyword evidence="1" id="KW-0812">Transmembrane</keyword>
<evidence type="ECO:0000313" key="3">
    <source>
        <dbReference type="EMBL" id="TCD62357.1"/>
    </source>
</evidence>
<keyword evidence="1" id="KW-0472">Membrane</keyword>
<dbReference type="EMBL" id="RWJN01000379">
    <property type="protein sequence ID" value="TCD62357.1"/>
    <property type="molecule type" value="Genomic_DNA"/>
</dbReference>
<evidence type="ECO:0000313" key="4">
    <source>
        <dbReference type="Proteomes" id="UP000292702"/>
    </source>
</evidence>
<feature type="transmembrane region" description="Helical" evidence="1">
    <location>
        <begin position="125"/>
        <end position="144"/>
    </location>
</feature>
<keyword evidence="4" id="KW-1185">Reference proteome</keyword>
<reference evidence="3 4" key="1">
    <citation type="submission" date="2018-11" db="EMBL/GenBank/DDBJ databases">
        <title>Genome assembly of Steccherinum ochraceum LE-BIN_3174, the white-rot fungus of the Steccherinaceae family (The Residual Polyporoid clade, Polyporales, Basidiomycota).</title>
        <authorList>
            <person name="Fedorova T.V."/>
            <person name="Glazunova O.A."/>
            <person name="Landesman E.O."/>
            <person name="Moiseenko K.V."/>
            <person name="Psurtseva N.V."/>
            <person name="Savinova O.S."/>
            <person name="Shakhova N.V."/>
            <person name="Tyazhelova T.V."/>
            <person name="Vasina D.V."/>
        </authorList>
    </citation>
    <scope>NUCLEOTIDE SEQUENCE [LARGE SCALE GENOMIC DNA]</scope>
    <source>
        <strain evidence="3 4">LE-BIN_3174</strain>
    </source>
</reference>
<dbReference type="Pfam" id="PF20151">
    <property type="entry name" value="DUF6533"/>
    <property type="match status" value="1"/>
</dbReference>